<dbReference type="AlphaFoldDB" id="A0A815CAS3"/>
<reference evidence="1" key="1">
    <citation type="submission" date="2021-02" db="EMBL/GenBank/DDBJ databases">
        <authorList>
            <person name="Nowell W R."/>
        </authorList>
    </citation>
    <scope>NUCLEOTIDE SEQUENCE</scope>
</reference>
<protein>
    <submittedName>
        <fullName evidence="1">Uncharacterized protein</fullName>
    </submittedName>
</protein>
<dbReference type="Proteomes" id="UP000663855">
    <property type="component" value="Unassembled WGS sequence"/>
</dbReference>
<comment type="caution">
    <text evidence="1">The sequence shown here is derived from an EMBL/GenBank/DDBJ whole genome shotgun (WGS) entry which is preliminary data.</text>
</comment>
<name>A0A815CAS3_9BILA</name>
<sequence>MEFRLVLNNRTDDEITNNDMSGRFHQQLKYYKYRRVPSKNGKAIFYLFFRKEEETYAALRVAKSIKEISLVRYYPSNPINSESSFRPFPPQQIIDICRYTFRSRLVNFENVMNTSISITLPMIATTTTTIQFSVGHEQNNGYNFPCVHCDQRNLLQTNDMKNEKIKIKKDVSDVKDDVIDITDEVMGVKNKVIDITDEVIDITDEVMGVKNKVIDITDEVIDITDEVIDITDEVMGVKSKVIDITDEFDFDFEMDKNVLHKDPNLYTTFFSPISNATSQGEENNESSDSEDQDESYDVVLTKCLTDISEIVQYLKEGIIDY</sequence>
<dbReference type="Proteomes" id="UP000676336">
    <property type="component" value="Unassembled WGS sequence"/>
</dbReference>
<evidence type="ECO:0000313" key="2">
    <source>
        <dbReference type="EMBL" id="CAF4098455.1"/>
    </source>
</evidence>
<evidence type="ECO:0000313" key="3">
    <source>
        <dbReference type="Proteomes" id="UP000663855"/>
    </source>
</evidence>
<proteinExistence type="predicted"/>
<organism evidence="1 3">
    <name type="scientific">Rotaria magnacalcarata</name>
    <dbReference type="NCBI Taxonomy" id="392030"/>
    <lineage>
        <taxon>Eukaryota</taxon>
        <taxon>Metazoa</taxon>
        <taxon>Spiralia</taxon>
        <taxon>Gnathifera</taxon>
        <taxon>Rotifera</taxon>
        <taxon>Eurotatoria</taxon>
        <taxon>Bdelloidea</taxon>
        <taxon>Philodinida</taxon>
        <taxon>Philodinidae</taxon>
        <taxon>Rotaria</taxon>
    </lineage>
</organism>
<dbReference type="EMBL" id="CAJNOV010007412">
    <property type="protein sequence ID" value="CAF1284719.1"/>
    <property type="molecule type" value="Genomic_DNA"/>
</dbReference>
<evidence type="ECO:0000313" key="1">
    <source>
        <dbReference type="EMBL" id="CAF1284719.1"/>
    </source>
</evidence>
<gene>
    <name evidence="1" type="ORF">CJN711_LOCUS16166</name>
    <name evidence="2" type="ORF">SMN809_LOCUS17222</name>
</gene>
<accession>A0A815CAS3</accession>
<dbReference type="EMBL" id="CAJOBI010007907">
    <property type="protein sequence ID" value="CAF4098455.1"/>
    <property type="molecule type" value="Genomic_DNA"/>
</dbReference>